<accession>A0ACC2YG07</accession>
<dbReference type="EMBL" id="JAPDRP010000036">
    <property type="protein sequence ID" value="KAJ9634078.1"/>
    <property type="molecule type" value="Genomic_DNA"/>
</dbReference>
<keyword evidence="2" id="KW-1185">Reference proteome</keyword>
<evidence type="ECO:0000313" key="1">
    <source>
        <dbReference type="EMBL" id="KAJ9634078.1"/>
    </source>
</evidence>
<reference evidence="1" key="1">
    <citation type="submission" date="2022-10" db="EMBL/GenBank/DDBJ databases">
        <title>Culturing micro-colonial fungi from biological soil crusts in the Mojave desert and describing Neophaeococcomyces mojavensis, and introducing the new genera and species Taxawa tesnikishii.</title>
        <authorList>
            <person name="Kurbessoian T."/>
            <person name="Stajich J.E."/>
        </authorList>
    </citation>
    <scope>NUCLEOTIDE SEQUENCE</scope>
    <source>
        <strain evidence="1">JES_115</strain>
    </source>
</reference>
<name>A0ACC2YG07_9PEZI</name>
<proteinExistence type="predicted"/>
<sequence length="427" mass="48242">MPSPPGYRQQTTASAARRNTPPAKARLRRPPSSQQSSSSSPLPASTAATSTSNNNKTKSGTSPKLTDKNFRSAILDRYGIHISEKVEMNSPFRHFSTKDPELAGFEGRIADWYQQTHPDCHVWLRLNRGEAANQAEQYRNMKSIRENEAKFSHRGKNYFFKEDDIFSPDDPGRCSSTYFKLEWGPTPDDKHLRRPPPVRPSASDEEDARHFAFNTNPDCTYWLTVRRLNSTYRQLVTTVTHVLPDANVTAPYLTIEFKKDHTSFDAAENQVAVSAALILFNRVRLRCRRLEACGRKPETWTEDDFADIKHYGIAFSACEASFYIGRPSLSFGVLAAGAELQHPWRGCTLSRFTICNAVHEDEILEIKRWVNEIHNWGLGEHSRNFVLDVKGVLVHNPGGRDRISLLPEEIAALGLETDQPSEESAPI</sequence>
<dbReference type="Proteomes" id="UP001172680">
    <property type="component" value="Unassembled WGS sequence"/>
</dbReference>
<evidence type="ECO:0000313" key="2">
    <source>
        <dbReference type="Proteomes" id="UP001172680"/>
    </source>
</evidence>
<protein>
    <submittedName>
        <fullName evidence="1">Uncharacterized protein</fullName>
    </submittedName>
</protein>
<gene>
    <name evidence="1" type="ORF">H2199_009109</name>
</gene>
<organism evidence="1 2">
    <name type="scientific">Coniosporium tulheliwenetii</name>
    <dbReference type="NCBI Taxonomy" id="3383036"/>
    <lineage>
        <taxon>Eukaryota</taxon>
        <taxon>Fungi</taxon>
        <taxon>Dikarya</taxon>
        <taxon>Ascomycota</taxon>
        <taxon>Pezizomycotina</taxon>
        <taxon>Dothideomycetes</taxon>
        <taxon>Dothideomycetes incertae sedis</taxon>
        <taxon>Coniosporium</taxon>
    </lineage>
</organism>
<comment type="caution">
    <text evidence="1">The sequence shown here is derived from an EMBL/GenBank/DDBJ whole genome shotgun (WGS) entry which is preliminary data.</text>
</comment>